<proteinExistence type="predicted"/>
<evidence type="ECO:0000313" key="2">
    <source>
        <dbReference type="EMBL" id="SFQ51385.1"/>
    </source>
</evidence>
<organism evidence="2 3">
    <name type="scientific">Ectopseudomonas toyotomiensis</name>
    <dbReference type="NCBI Taxonomy" id="554344"/>
    <lineage>
        <taxon>Bacteria</taxon>
        <taxon>Pseudomonadati</taxon>
        <taxon>Pseudomonadota</taxon>
        <taxon>Gammaproteobacteria</taxon>
        <taxon>Pseudomonadales</taxon>
        <taxon>Pseudomonadaceae</taxon>
        <taxon>Ectopseudomonas</taxon>
    </lineage>
</organism>
<gene>
    <name evidence="2" type="ORF">SAMN05216177_1255</name>
</gene>
<keyword evidence="3" id="KW-1185">Reference proteome</keyword>
<sequence length="242" mass="26434">MNIRAMFFTVLAAVLLSGCATDYRNKTPTEVAQATRVHESEYSESRIYLAPPVTGNPVMGMTYEAQLAAIQSKKDGSITHALRVKWSYLSHAWMFFSNATMPGPIPLETVSTNREVYSCRSSRCSYYESTSAVVPLEILANASAGLKVRFSSQQGAVMVELPASYVLGYLQAMSTALGGAVTPTAAAPASRIPKWEAVPTRPAGQAGEVANKSKEQQLQELQSTQGLSYEEYQRRYQLIMGQ</sequence>
<dbReference type="EMBL" id="FOXK01000025">
    <property type="protein sequence ID" value="SFQ51385.1"/>
    <property type="molecule type" value="Genomic_DNA"/>
</dbReference>
<evidence type="ECO:0000256" key="1">
    <source>
        <dbReference type="SAM" id="SignalP"/>
    </source>
</evidence>
<dbReference type="AlphaFoldDB" id="A0A1I5Z4Z4"/>
<name>A0A1I5Z4Z4_9GAMM</name>
<dbReference type="Proteomes" id="UP000182025">
    <property type="component" value="Unassembled WGS sequence"/>
</dbReference>
<dbReference type="OrthoDB" id="8607336at2"/>
<keyword evidence="1" id="KW-0732">Signal</keyword>
<dbReference type="PROSITE" id="PS51257">
    <property type="entry name" value="PROKAR_LIPOPROTEIN"/>
    <property type="match status" value="1"/>
</dbReference>
<accession>A0A1I5Z4Z4</accession>
<feature type="chain" id="PRO_5015066372" description="Lipoprotein" evidence="1">
    <location>
        <begin position="21"/>
        <end position="242"/>
    </location>
</feature>
<dbReference type="RefSeq" id="WP_074919279.1">
    <property type="nucleotide sequence ID" value="NZ_FOXK01000025.1"/>
</dbReference>
<feature type="signal peptide" evidence="1">
    <location>
        <begin position="1"/>
        <end position="20"/>
    </location>
</feature>
<evidence type="ECO:0000313" key="3">
    <source>
        <dbReference type="Proteomes" id="UP000182025"/>
    </source>
</evidence>
<reference evidence="3" key="1">
    <citation type="submission" date="2016-10" db="EMBL/GenBank/DDBJ databases">
        <authorList>
            <person name="Varghese N."/>
            <person name="Submissions S."/>
        </authorList>
    </citation>
    <scope>NUCLEOTIDE SEQUENCE [LARGE SCALE GENOMIC DNA]</scope>
    <source>
        <strain evidence="3">JCM 15604</strain>
    </source>
</reference>
<protein>
    <recommendedName>
        <fullName evidence="4">Lipoprotein</fullName>
    </recommendedName>
</protein>
<evidence type="ECO:0008006" key="4">
    <source>
        <dbReference type="Google" id="ProtNLM"/>
    </source>
</evidence>